<dbReference type="Pfam" id="PF00535">
    <property type="entry name" value="Glycos_transf_2"/>
    <property type="match status" value="1"/>
</dbReference>
<dbReference type="Gene3D" id="3.90.550.20">
    <property type="match status" value="1"/>
</dbReference>
<dbReference type="InterPro" id="IPR001173">
    <property type="entry name" value="Glyco_trans_2-like"/>
</dbReference>
<sequence>MKTQIPKLFHFVFGLKEQTEPFHLAYFLCLKSCIEVNKPSAIHFYYHHEPYGDYWELIKPQLTLIEVQLESFVQDNKAYENHQEGQFIKAAKLDYAHQTDFIRLKKLIQYGGVYADMDTLFVNTIPDELYQHPFVIGREQGVTDTLTKQQRPSLCNALLMAEPNSAFAKAWLQASYESFDGTWSSHSCQQAATLAAEMPNEVYVAPQRYFYKHMWTQQGISTLFEGLDNDFEHVFSMHMWNHLWWDKSRVDFSEFHSGLINEATILAVDTTYNVIARRFLPDQASRKNIIRRILKLPEHDEPTPMKKSSSSILVPEIVDGWELSLEQSPTRFLQRTSGQFFVTNDITNMILEYCDGINSVERIIQQLLERFPNDGEDISKDVQLTLRDLALNGAIRFNQTAKQVAVTPRYSPPPVSSTQAKLCIGMATYDDYDGVYFSVQAIRLYHPEVLDDIEFVVLDNNPSGVCAEALQSLGHSMPNYRYVPGDNFQGTWSRFSLINQTNAPYILCIDSHVMIAPGAIKQLLDYFDTHPDTADFLQGPLVSDDLVSLSSHFTPGWSGGMYGQWASDPRAEDAANDAFEIPMQGLGLFALRRDNWPQVNPRFKGFGGEEGYVQEKIRRSGGRALCLPFLRWIHRFNRPMGTRYALNWEDRIRNYLIAHHELATDPNETIEHFKSHIGATETANIVARVESEIANPFYYFDAIYCINKDTAVERWNLAKQQFEALNISHRVQRLSAIETPQNHQIGRALSYRSIIQLASMNKFNNVLILEDDVVFDSNTLNNLAQSLAHLSSVDWDILYLGTGLQDNQGHRVASDEYAREVTRDDEFSAKALVVKASSYESILNGLPDNADEMARYIKLYQPSIDHHLAAVGALSQFVVEASLVNQSVAIDRNHKSS</sequence>
<dbReference type="Gene3D" id="3.90.550.10">
    <property type="entry name" value="Spore Coat Polysaccharide Biosynthesis Protein SpsA, Chain A"/>
    <property type="match status" value="1"/>
</dbReference>
<dbReference type="InterPro" id="IPR041881">
    <property type="entry name" value="PqqD_sf"/>
</dbReference>
<evidence type="ECO:0000313" key="4">
    <source>
        <dbReference type="Proteomes" id="UP000253083"/>
    </source>
</evidence>
<dbReference type="InParanoid" id="A0A395JPM0"/>
<dbReference type="OrthoDB" id="9802987at2"/>
<comment type="caution">
    <text evidence="3">The sequence shown here is derived from an EMBL/GenBank/DDBJ whole genome shotgun (WGS) entry which is preliminary data.</text>
</comment>
<accession>A0A395JPM0</accession>
<dbReference type="PANTHER" id="PTHR46830">
    <property type="entry name" value="TRANSFERASE, PUTATIVE-RELATED"/>
    <property type="match status" value="1"/>
</dbReference>
<dbReference type="PANTHER" id="PTHR46830:SF2">
    <property type="entry name" value="ALPHA-1,4-N-ACETYLGLUCOSAMINYLTRANSFERASE"/>
    <property type="match status" value="1"/>
</dbReference>
<proteinExistence type="predicted"/>
<keyword evidence="4" id="KW-1185">Reference proteome</keyword>
<evidence type="ECO:0000259" key="1">
    <source>
        <dbReference type="Pfam" id="PF00535"/>
    </source>
</evidence>
<gene>
    <name evidence="3" type="ORF">DFR28_10261</name>
</gene>
<organism evidence="3 4">
    <name type="scientific">Arenicella xantha</name>
    <dbReference type="NCBI Taxonomy" id="644221"/>
    <lineage>
        <taxon>Bacteria</taxon>
        <taxon>Pseudomonadati</taxon>
        <taxon>Pseudomonadota</taxon>
        <taxon>Gammaproteobacteria</taxon>
        <taxon>Arenicellales</taxon>
        <taxon>Arenicellaceae</taxon>
        <taxon>Arenicella</taxon>
    </lineage>
</organism>
<dbReference type="AlphaFoldDB" id="A0A395JPM0"/>
<reference evidence="3 4" key="1">
    <citation type="submission" date="2018-06" db="EMBL/GenBank/DDBJ databases">
        <title>Genomic Encyclopedia of Type Strains, Phase IV (KMG-IV): sequencing the most valuable type-strain genomes for metagenomic binning, comparative biology and taxonomic classification.</title>
        <authorList>
            <person name="Goeker M."/>
        </authorList>
    </citation>
    <scope>NUCLEOTIDE SEQUENCE [LARGE SCALE GENOMIC DNA]</scope>
    <source>
        <strain evidence="3 4">DSM 24032</strain>
    </source>
</reference>
<dbReference type="Pfam" id="PF01755">
    <property type="entry name" value="Glyco_transf_25"/>
    <property type="match status" value="1"/>
</dbReference>
<dbReference type="InterPro" id="IPR002654">
    <property type="entry name" value="Glyco_trans_25"/>
</dbReference>
<keyword evidence="3" id="KW-0808">Transferase</keyword>
<dbReference type="InterPro" id="IPR029044">
    <property type="entry name" value="Nucleotide-diphossugar_trans"/>
</dbReference>
<dbReference type="Proteomes" id="UP000253083">
    <property type="component" value="Unassembled WGS sequence"/>
</dbReference>
<dbReference type="Pfam" id="PF05402">
    <property type="entry name" value="PqqD"/>
    <property type="match status" value="1"/>
</dbReference>
<dbReference type="SUPFAM" id="SSF53448">
    <property type="entry name" value="Nucleotide-diphospho-sugar transferases"/>
    <property type="match status" value="2"/>
</dbReference>
<feature type="domain" description="Glycosyl transferase family 25" evidence="2">
    <location>
        <begin position="693"/>
        <end position="803"/>
    </location>
</feature>
<name>A0A395JPM0_9GAMM</name>
<dbReference type="Gene3D" id="1.10.10.1150">
    <property type="entry name" value="Coenzyme PQQ synthesis protein D (PqqD)"/>
    <property type="match status" value="1"/>
</dbReference>
<dbReference type="CDD" id="cd00761">
    <property type="entry name" value="Glyco_tranf_GTA_type"/>
    <property type="match status" value="1"/>
</dbReference>
<evidence type="ECO:0000313" key="3">
    <source>
        <dbReference type="EMBL" id="RBP50650.1"/>
    </source>
</evidence>
<feature type="domain" description="Glycosyltransferase 2-like" evidence="1">
    <location>
        <begin position="425"/>
        <end position="593"/>
    </location>
</feature>
<dbReference type="InterPro" id="IPR007577">
    <property type="entry name" value="GlycoTrfase_DXD_sugar-bd_CS"/>
</dbReference>
<protein>
    <submittedName>
        <fullName evidence="3">Glycosyl transferase family 25</fullName>
    </submittedName>
</protein>
<dbReference type="EMBL" id="QNRT01000002">
    <property type="protein sequence ID" value="RBP50650.1"/>
    <property type="molecule type" value="Genomic_DNA"/>
</dbReference>
<dbReference type="RefSeq" id="WP_113953494.1">
    <property type="nucleotide sequence ID" value="NZ_QNRT01000002.1"/>
</dbReference>
<dbReference type="GO" id="GO:0016740">
    <property type="term" value="F:transferase activity"/>
    <property type="evidence" value="ECO:0007669"/>
    <property type="project" value="UniProtKB-KW"/>
</dbReference>
<evidence type="ECO:0000259" key="2">
    <source>
        <dbReference type="Pfam" id="PF01755"/>
    </source>
</evidence>
<dbReference type="Pfam" id="PF04488">
    <property type="entry name" value="Gly_transf_sug"/>
    <property type="match status" value="1"/>
</dbReference>
<dbReference type="InterPro" id="IPR008792">
    <property type="entry name" value="PQQD"/>
</dbReference>